<dbReference type="Pfam" id="PF01042">
    <property type="entry name" value="Ribonuc_L-PSP"/>
    <property type="match status" value="1"/>
</dbReference>
<dbReference type="PANTHER" id="PTHR43857:SF1">
    <property type="entry name" value="YJGH FAMILY PROTEIN"/>
    <property type="match status" value="1"/>
</dbReference>
<proteinExistence type="predicted"/>
<dbReference type="AlphaFoldDB" id="A0A6J5YXE8"/>
<evidence type="ECO:0000313" key="1">
    <source>
        <dbReference type="EMBL" id="CAB4332600.1"/>
    </source>
</evidence>
<reference evidence="1" key="1">
    <citation type="submission" date="2020-05" db="EMBL/GenBank/DDBJ databases">
        <authorList>
            <person name="Chiriac C."/>
            <person name="Salcher M."/>
            <person name="Ghai R."/>
            <person name="Kavagutti S V."/>
        </authorList>
    </citation>
    <scope>NUCLEOTIDE SEQUENCE</scope>
</reference>
<gene>
    <name evidence="1" type="ORF">UFOPK3574_00306</name>
</gene>
<dbReference type="InterPro" id="IPR035959">
    <property type="entry name" value="RutC-like_sf"/>
</dbReference>
<dbReference type="CDD" id="cd06154">
    <property type="entry name" value="YjgF_YER057c_UK114_like_6"/>
    <property type="match status" value="1"/>
</dbReference>
<accession>A0A6J5YXE8</accession>
<name>A0A6J5YXE8_9ZZZZ</name>
<organism evidence="1">
    <name type="scientific">freshwater metagenome</name>
    <dbReference type="NCBI Taxonomy" id="449393"/>
    <lineage>
        <taxon>unclassified sequences</taxon>
        <taxon>metagenomes</taxon>
        <taxon>ecological metagenomes</taxon>
    </lineage>
</organism>
<sequence>MGEVKRVDGNRPWAPIVGYSRAVRIGNLIEVAGTSSTTRDGKVMFPNDAYGQTKYIFEEIERAVHELGATYKDVIRTRVYMTNIDDWQGVAKAHGEFFAEILPASSFVEISRLMLPELCIEVEMTLYLQD</sequence>
<dbReference type="SUPFAM" id="SSF55298">
    <property type="entry name" value="YjgF-like"/>
    <property type="match status" value="1"/>
</dbReference>
<dbReference type="PANTHER" id="PTHR43857">
    <property type="entry name" value="BLR7761 PROTEIN"/>
    <property type="match status" value="1"/>
</dbReference>
<dbReference type="Gene3D" id="3.30.1330.40">
    <property type="entry name" value="RutC-like"/>
    <property type="match status" value="1"/>
</dbReference>
<protein>
    <submittedName>
        <fullName evidence="1">Unannotated protein</fullName>
    </submittedName>
</protein>
<dbReference type="EMBL" id="CAESAF010000017">
    <property type="protein sequence ID" value="CAB4332600.1"/>
    <property type="molecule type" value="Genomic_DNA"/>
</dbReference>
<dbReference type="InterPro" id="IPR006175">
    <property type="entry name" value="YjgF/YER057c/UK114"/>
</dbReference>